<comment type="caution">
    <text evidence="2">The sequence shown here is derived from an EMBL/GenBank/DDBJ whole genome shotgun (WGS) entry which is preliminary data.</text>
</comment>
<reference evidence="2 3" key="1">
    <citation type="submission" date="2022-01" db="EMBL/GenBank/DDBJ databases">
        <authorList>
            <person name="Xiong W."/>
            <person name="Schranz E."/>
        </authorList>
    </citation>
    <scope>NUCLEOTIDE SEQUENCE [LARGE SCALE GENOMIC DNA]</scope>
</reference>
<name>A0AAU9N1X4_9ASTR</name>
<feature type="region of interest" description="Disordered" evidence="1">
    <location>
        <begin position="1"/>
        <end position="46"/>
    </location>
</feature>
<feature type="region of interest" description="Disordered" evidence="1">
    <location>
        <begin position="105"/>
        <end position="128"/>
    </location>
</feature>
<keyword evidence="3" id="KW-1185">Reference proteome</keyword>
<evidence type="ECO:0000313" key="3">
    <source>
        <dbReference type="Proteomes" id="UP001157418"/>
    </source>
</evidence>
<accession>A0AAU9N1X4</accession>
<evidence type="ECO:0000256" key="1">
    <source>
        <dbReference type="SAM" id="MobiDB-lite"/>
    </source>
</evidence>
<dbReference type="EMBL" id="CAKMRJ010002223">
    <property type="protein sequence ID" value="CAH1426898.1"/>
    <property type="molecule type" value="Genomic_DNA"/>
</dbReference>
<gene>
    <name evidence="2" type="ORF">LVIROSA_LOCUS13956</name>
</gene>
<sequence length="128" mass="13556">MMAKDGRNDAGTVESDHEHIRKEEEGGGWRKNGDAHTPGNHAVNCPHPEIKVVTLGGSAGRKSASKWRLRLGCSRMATEVLTGGGFASSNHDVGKSQWRSIGTVASGSRACHHRQRGAAGRGRYKGGG</sequence>
<dbReference type="AlphaFoldDB" id="A0AAU9N1X4"/>
<evidence type="ECO:0000313" key="2">
    <source>
        <dbReference type="EMBL" id="CAH1426898.1"/>
    </source>
</evidence>
<protein>
    <submittedName>
        <fullName evidence="2">Uncharacterized protein</fullName>
    </submittedName>
</protein>
<organism evidence="2 3">
    <name type="scientific">Lactuca virosa</name>
    <dbReference type="NCBI Taxonomy" id="75947"/>
    <lineage>
        <taxon>Eukaryota</taxon>
        <taxon>Viridiplantae</taxon>
        <taxon>Streptophyta</taxon>
        <taxon>Embryophyta</taxon>
        <taxon>Tracheophyta</taxon>
        <taxon>Spermatophyta</taxon>
        <taxon>Magnoliopsida</taxon>
        <taxon>eudicotyledons</taxon>
        <taxon>Gunneridae</taxon>
        <taxon>Pentapetalae</taxon>
        <taxon>asterids</taxon>
        <taxon>campanulids</taxon>
        <taxon>Asterales</taxon>
        <taxon>Asteraceae</taxon>
        <taxon>Cichorioideae</taxon>
        <taxon>Cichorieae</taxon>
        <taxon>Lactucinae</taxon>
        <taxon>Lactuca</taxon>
    </lineage>
</organism>
<feature type="compositionally biased region" description="Basic and acidic residues" evidence="1">
    <location>
        <begin position="1"/>
        <end position="34"/>
    </location>
</feature>
<dbReference type="Proteomes" id="UP001157418">
    <property type="component" value="Unassembled WGS sequence"/>
</dbReference>
<proteinExistence type="predicted"/>